<proteinExistence type="predicted"/>
<name>A0A3Q8XQ54_9HYPH</name>
<dbReference type="KEGG" id="abaw:D5400_16925"/>
<accession>A0A3Q8XQ54</accession>
<feature type="compositionally biased region" description="Low complexity" evidence="1">
    <location>
        <begin position="84"/>
        <end position="93"/>
    </location>
</feature>
<dbReference type="Proteomes" id="UP000268192">
    <property type="component" value="Chromosome"/>
</dbReference>
<evidence type="ECO:0000313" key="2">
    <source>
        <dbReference type="EMBL" id="AZN72733.1"/>
    </source>
</evidence>
<evidence type="ECO:0000256" key="1">
    <source>
        <dbReference type="SAM" id="MobiDB-lite"/>
    </source>
</evidence>
<dbReference type="RefSeq" id="WP_126011061.1">
    <property type="nucleotide sequence ID" value="NZ_CP032509.1"/>
</dbReference>
<reference evidence="2 3" key="1">
    <citation type="submission" date="2018-09" db="EMBL/GenBank/DDBJ databases">
        <title>Marinorhizobium profundi gen. nov., sp. nov., isolated from a deep-sea sediment sample from the New Britain Trench and proposal of Marinorhizobiaceae fam. nov. in the order Rhizobiales of the class Alphaproteobacteria.</title>
        <authorList>
            <person name="Cao J."/>
        </authorList>
    </citation>
    <scope>NUCLEOTIDE SEQUENCE [LARGE SCALE GENOMIC DNA]</scope>
    <source>
        <strain evidence="2 3">WS11</strain>
    </source>
</reference>
<protein>
    <submittedName>
        <fullName evidence="2">Uncharacterized protein</fullName>
    </submittedName>
</protein>
<sequence>MSEPEQGAAAPAAHQIFIDPVAAYYKGRMDAAENTALRQADQLRTAHELLRQQQAQIADLQAQIGKKPNDPAPTAATRKPKPKTPAGAAEKLN</sequence>
<organism evidence="2 3">
    <name type="scientific">Georhizobium profundi</name>
    <dbReference type="NCBI Taxonomy" id="2341112"/>
    <lineage>
        <taxon>Bacteria</taxon>
        <taxon>Pseudomonadati</taxon>
        <taxon>Pseudomonadota</taxon>
        <taxon>Alphaproteobacteria</taxon>
        <taxon>Hyphomicrobiales</taxon>
        <taxon>Rhizobiaceae</taxon>
        <taxon>Georhizobium</taxon>
    </lineage>
</organism>
<dbReference type="EMBL" id="CP032509">
    <property type="protein sequence ID" value="AZN72733.1"/>
    <property type="molecule type" value="Genomic_DNA"/>
</dbReference>
<dbReference type="AlphaFoldDB" id="A0A3Q8XQ54"/>
<feature type="region of interest" description="Disordered" evidence="1">
    <location>
        <begin position="60"/>
        <end position="93"/>
    </location>
</feature>
<keyword evidence="3" id="KW-1185">Reference proteome</keyword>
<gene>
    <name evidence="2" type="ORF">D5400_16925</name>
</gene>
<evidence type="ECO:0000313" key="3">
    <source>
        <dbReference type="Proteomes" id="UP000268192"/>
    </source>
</evidence>